<feature type="region of interest" description="Disordered" evidence="15">
    <location>
        <begin position="376"/>
        <end position="682"/>
    </location>
</feature>
<keyword evidence="7" id="KW-0378">Hydrolase</keyword>
<dbReference type="Pfam" id="PF01764">
    <property type="entry name" value="Lipase_3"/>
    <property type="match status" value="1"/>
</dbReference>
<dbReference type="EMBL" id="JPKY01000061">
    <property type="protein sequence ID" value="KFH43791.1"/>
    <property type="molecule type" value="Genomic_DNA"/>
</dbReference>
<evidence type="ECO:0000256" key="7">
    <source>
        <dbReference type="ARBA" id="ARBA00022801"/>
    </source>
</evidence>
<keyword evidence="9" id="KW-0442">Lipid degradation</keyword>
<dbReference type="HOGENOM" id="CLU_001871_0_0_1"/>
<evidence type="ECO:0000256" key="13">
    <source>
        <dbReference type="ARBA" id="ARBA00024531"/>
    </source>
</evidence>
<organism evidence="17 18">
    <name type="scientific">Hapsidospora chrysogenum (strain ATCC 11550 / CBS 779.69 / DSM 880 / IAM 14645 / JCM 23072 / IMI 49137)</name>
    <name type="common">Acremonium chrysogenum</name>
    <dbReference type="NCBI Taxonomy" id="857340"/>
    <lineage>
        <taxon>Eukaryota</taxon>
        <taxon>Fungi</taxon>
        <taxon>Dikarya</taxon>
        <taxon>Ascomycota</taxon>
        <taxon>Pezizomycotina</taxon>
        <taxon>Sordariomycetes</taxon>
        <taxon>Hypocreomycetidae</taxon>
        <taxon>Hypocreales</taxon>
        <taxon>Bionectriaceae</taxon>
        <taxon>Hapsidospora</taxon>
    </lineage>
</organism>
<comment type="catalytic activity">
    <reaction evidence="13">
        <text>a 1,2-diacyl-sn-glycerol + H2O = a 2-acylglycerol + a fatty acid + H(+)</text>
        <dbReference type="Rhea" id="RHEA:33275"/>
        <dbReference type="ChEBI" id="CHEBI:15377"/>
        <dbReference type="ChEBI" id="CHEBI:15378"/>
        <dbReference type="ChEBI" id="CHEBI:17389"/>
        <dbReference type="ChEBI" id="CHEBI:17815"/>
        <dbReference type="ChEBI" id="CHEBI:28868"/>
        <dbReference type="EC" id="3.1.1.116"/>
    </reaction>
    <physiologicalReaction direction="left-to-right" evidence="13">
        <dbReference type="Rhea" id="RHEA:33276"/>
    </physiologicalReaction>
</comment>
<evidence type="ECO:0000256" key="11">
    <source>
        <dbReference type="ARBA" id="ARBA00023098"/>
    </source>
</evidence>
<dbReference type="GO" id="GO:0046340">
    <property type="term" value="P:diacylglycerol catabolic process"/>
    <property type="evidence" value="ECO:0007669"/>
    <property type="project" value="TreeGrafter"/>
</dbReference>
<gene>
    <name evidence="17" type="ORF">ACRE_054390</name>
</gene>
<reference evidence="18" key="1">
    <citation type="journal article" date="2014" name="Genome Announc.">
        <title>Genome sequence and annotation of Acremonium chrysogenum, producer of the beta-lactam antibiotic cephalosporin C.</title>
        <authorList>
            <person name="Terfehr D."/>
            <person name="Dahlmann T.A."/>
            <person name="Specht T."/>
            <person name="Zadra I."/>
            <person name="Kuernsteiner H."/>
            <person name="Kueck U."/>
        </authorList>
    </citation>
    <scope>NUCLEOTIDE SEQUENCE [LARGE SCALE GENOMIC DNA]</scope>
    <source>
        <strain evidence="18">ATCC 11550 / CBS 779.69 / DSM 880 / IAM 14645 / JCM 23072 / IMI 49137</strain>
    </source>
</reference>
<evidence type="ECO:0000313" key="17">
    <source>
        <dbReference type="EMBL" id="KFH43791.1"/>
    </source>
</evidence>
<evidence type="ECO:0000256" key="6">
    <source>
        <dbReference type="ARBA" id="ARBA00022723"/>
    </source>
</evidence>
<feature type="domain" description="Fungal lipase-type" evidence="16">
    <location>
        <begin position="832"/>
        <end position="996"/>
    </location>
</feature>
<dbReference type="AlphaFoldDB" id="A0A086T359"/>
<evidence type="ECO:0000256" key="2">
    <source>
        <dbReference type="ARBA" id="ARBA00004651"/>
    </source>
</evidence>
<dbReference type="CDD" id="cd00519">
    <property type="entry name" value="Lipase_3"/>
    <property type="match status" value="1"/>
</dbReference>
<comment type="caution">
    <text evidence="17">The sequence shown here is derived from an EMBL/GenBank/DDBJ whole genome shotgun (WGS) entry which is preliminary data.</text>
</comment>
<evidence type="ECO:0000256" key="12">
    <source>
        <dbReference type="ARBA" id="ARBA00023136"/>
    </source>
</evidence>
<feature type="compositionally biased region" description="Polar residues" evidence="15">
    <location>
        <begin position="631"/>
        <end position="640"/>
    </location>
</feature>
<protein>
    <recommendedName>
        <fullName evidence="14">sn-1-specific diacylglycerol lipase</fullName>
        <ecNumber evidence="14">3.1.1.116</ecNumber>
    </recommendedName>
</protein>
<feature type="region of interest" description="Disordered" evidence="15">
    <location>
        <begin position="236"/>
        <end position="280"/>
    </location>
</feature>
<keyword evidence="12" id="KW-0472">Membrane</keyword>
<evidence type="ECO:0000256" key="4">
    <source>
        <dbReference type="ARBA" id="ARBA00022553"/>
    </source>
</evidence>
<feature type="compositionally biased region" description="Low complexity" evidence="15">
    <location>
        <begin position="259"/>
        <end position="275"/>
    </location>
</feature>
<evidence type="ECO:0000256" key="1">
    <source>
        <dbReference type="ARBA" id="ARBA00001913"/>
    </source>
</evidence>
<comment type="cofactor">
    <cofactor evidence="1">
        <name>Ca(2+)</name>
        <dbReference type="ChEBI" id="CHEBI:29108"/>
    </cofactor>
</comment>
<sequence>MESRDGADDAALVSASTAAATATVPPPPGPTLLPTPVARLISLATRSTSFAIRVGSFFGSYGLDAAKFTTLSSLELARGMVEGILVRAGREVALRPRSDLAAADAETILERSIESLHLAMSQVVFWTSASFQLTGTTLFAASELSQILLSSLDQLFGSTDSSRAIASIITLIRRELNNPATGNKGEKVGVIDLILALSALAYLQRRCRKALEDERRAQSQDEVIWDVVVVDDGERVDVHGDNPPALTGVQGGSSPFKIGPDSPSGSDGDSVGSMSLRPDALDAGQDDEQVLARLKGQIVSSLSPGTAVHISSSVSATQTITVDVHGPSSSMTLPTPPGAEIIETRTNDQAGQGSSESGTEASYRVVYKIHRNKLRNTSFQRHDEPHSSVVEIGDDSTQCHGPSSPQLSSGPPSPVLLKPPASDIPKVSHSSHKETPSQDPSRPTKASSQRSNNPIPGIVPGRTSSSQAVTSPISKPDAENSANQKKARTPLSKSGSRTNLAKAKQEAVDGKRPLTKRKAEVADNKHPEKKGGFKQVLKGGGQSISSMWNKDQAGQDAPGPSNRPRPQWKAAGAASTNASSAKVKPAVHRHSKSVDQRPPSRSRLNLDPELMPRSSSRASYVSIHESRRDSVVSQTESYSAPLSGEIQPASPSITRTEVAAQESLSRQPNELAPPLPSRPYHRRAGSYVPSLYSLATNDSQTSLLLSSYYQKSAYNTSDALSTLRRAGVVEGTFPSAHLLQNISRYMRFSSASYGSNFLRLMGISSNMPSLRTGDETHHDIRHFLHHTESGDGNILLASIVDPGGGSDATGSTESGMPLVHYISLDHEAKAVVLACRGTLGFEDVLADLTCDYDQLNWRGRDFKVHKGIHASARRILYGGDGRVLITLQEALREFPEYGLVLCGHSLGGAVTSLLGVMLSEPNPSGTGFVTASEPHGRQLSNGSGDAKFSDVRLPAGRPIHVFTYGPPGAMSVTLCKMTKGLITTVIHGNDIVPNLSLGVLHDFQAVALAFKKDENQAKVELRQRVWQAFHSNVTDKFYGPPSVVICENDERWMLPALESLRGNMNHEKLMPPGEVFCIESSRVLRRDAFLLADEQHIGRPAQRIVLRYVKDVQARFREVRFGTSMLLDHSPANYEAALNKLRLGVAE</sequence>
<evidence type="ECO:0000256" key="8">
    <source>
        <dbReference type="ARBA" id="ARBA00022837"/>
    </source>
</evidence>
<dbReference type="InterPro" id="IPR029058">
    <property type="entry name" value="AB_hydrolase_fold"/>
</dbReference>
<dbReference type="PANTHER" id="PTHR45792">
    <property type="entry name" value="DIACYLGLYCEROL LIPASE HOMOLOG-RELATED"/>
    <property type="match status" value="1"/>
</dbReference>
<keyword evidence="6" id="KW-0479">Metal-binding</keyword>
<proteinExistence type="predicted"/>
<feature type="compositionally biased region" description="Low complexity" evidence="15">
    <location>
        <begin position="402"/>
        <end position="421"/>
    </location>
</feature>
<dbReference type="Proteomes" id="UP000029964">
    <property type="component" value="Unassembled WGS sequence"/>
</dbReference>
<evidence type="ECO:0000256" key="9">
    <source>
        <dbReference type="ARBA" id="ARBA00022963"/>
    </source>
</evidence>
<evidence type="ECO:0000256" key="10">
    <source>
        <dbReference type="ARBA" id="ARBA00022989"/>
    </source>
</evidence>
<evidence type="ECO:0000259" key="16">
    <source>
        <dbReference type="Pfam" id="PF01764"/>
    </source>
</evidence>
<dbReference type="GO" id="GO:0019369">
    <property type="term" value="P:arachidonate metabolic process"/>
    <property type="evidence" value="ECO:0007669"/>
    <property type="project" value="TreeGrafter"/>
</dbReference>
<feature type="compositionally biased region" description="Basic and acidic residues" evidence="15">
    <location>
        <begin position="503"/>
        <end position="531"/>
    </location>
</feature>
<evidence type="ECO:0000256" key="14">
    <source>
        <dbReference type="ARBA" id="ARBA00026104"/>
    </source>
</evidence>
<dbReference type="InterPro" id="IPR052214">
    <property type="entry name" value="DAG_Lipase-Related"/>
</dbReference>
<evidence type="ECO:0000256" key="5">
    <source>
        <dbReference type="ARBA" id="ARBA00022692"/>
    </source>
</evidence>
<dbReference type="GO" id="GO:0016298">
    <property type="term" value="F:lipase activity"/>
    <property type="evidence" value="ECO:0007669"/>
    <property type="project" value="TreeGrafter"/>
</dbReference>
<feature type="compositionally biased region" description="Low complexity" evidence="15">
    <location>
        <begin position="570"/>
        <end position="581"/>
    </location>
</feature>
<dbReference type="SUPFAM" id="SSF53474">
    <property type="entry name" value="alpha/beta-Hydrolases"/>
    <property type="match status" value="1"/>
</dbReference>
<dbReference type="GO" id="GO:0046872">
    <property type="term" value="F:metal ion binding"/>
    <property type="evidence" value="ECO:0007669"/>
    <property type="project" value="UniProtKB-KW"/>
</dbReference>
<comment type="subcellular location">
    <subcellularLocation>
        <location evidence="2">Cell membrane</location>
        <topology evidence="2">Multi-pass membrane protein</topology>
    </subcellularLocation>
</comment>
<dbReference type="PANTHER" id="PTHR45792:SF7">
    <property type="entry name" value="PUTATIVE (AFU_ORTHOLOGUE AFUA_6G02710)-RELATED"/>
    <property type="match status" value="1"/>
</dbReference>
<evidence type="ECO:0000256" key="15">
    <source>
        <dbReference type="SAM" id="MobiDB-lite"/>
    </source>
</evidence>
<feature type="compositionally biased region" description="Polar residues" evidence="15">
    <location>
        <begin position="462"/>
        <end position="473"/>
    </location>
</feature>
<name>A0A086T359_HAPC1</name>
<keyword evidence="11" id="KW-0443">Lipid metabolism</keyword>
<keyword evidence="4" id="KW-0597">Phosphoprotein</keyword>
<keyword evidence="5" id="KW-0812">Transmembrane</keyword>
<evidence type="ECO:0000313" key="18">
    <source>
        <dbReference type="Proteomes" id="UP000029964"/>
    </source>
</evidence>
<dbReference type="OrthoDB" id="438440at2759"/>
<keyword evidence="3" id="KW-1003">Cell membrane</keyword>
<keyword evidence="8" id="KW-0106">Calcium</keyword>
<evidence type="ECO:0000256" key="3">
    <source>
        <dbReference type="ARBA" id="ARBA00022475"/>
    </source>
</evidence>
<dbReference type="InterPro" id="IPR002921">
    <property type="entry name" value="Fungal_lipase-type"/>
</dbReference>
<keyword evidence="10" id="KW-1133">Transmembrane helix</keyword>
<accession>A0A086T359</accession>
<dbReference type="Gene3D" id="3.40.50.1820">
    <property type="entry name" value="alpha/beta hydrolase"/>
    <property type="match status" value="1"/>
</dbReference>
<feature type="compositionally biased region" description="Polar residues" evidence="15">
    <location>
        <begin position="437"/>
        <end position="454"/>
    </location>
</feature>
<keyword evidence="18" id="KW-1185">Reference proteome</keyword>
<dbReference type="GO" id="GO:0005886">
    <property type="term" value="C:plasma membrane"/>
    <property type="evidence" value="ECO:0007669"/>
    <property type="project" value="UniProtKB-SubCell"/>
</dbReference>
<dbReference type="EC" id="3.1.1.116" evidence="14"/>